<protein>
    <recommendedName>
        <fullName evidence="10">cathepsin L</fullName>
        <ecNumber evidence="10">3.4.22.15</ecNumber>
    </recommendedName>
</protein>
<feature type="signal peptide" evidence="12">
    <location>
        <begin position="1"/>
        <end position="24"/>
    </location>
</feature>
<proteinExistence type="predicted"/>
<dbReference type="EC" id="3.4.22.15" evidence="10"/>
<evidence type="ECO:0000256" key="4">
    <source>
        <dbReference type="ARBA" id="ARBA00022729"/>
    </source>
</evidence>
<evidence type="ECO:0000256" key="12">
    <source>
        <dbReference type="SAM" id="SignalP"/>
    </source>
</evidence>
<comment type="caution">
    <text evidence="15">The sequence shown here is derived from an EMBL/GenBank/DDBJ whole genome shotgun (WGS) entry which is preliminary data.</text>
</comment>
<dbReference type="CDD" id="cd02248">
    <property type="entry name" value="Peptidase_C1A"/>
    <property type="match status" value="1"/>
</dbReference>
<accession>A0A8S1QKE8</accession>
<comment type="function">
    <text evidence="11">May be involved in extracellular digestion.</text>
</comment>
<evidence type="ECO:0000256" key="5">
    <source>
        <dbReference type="ARBA" id="ARBA00022801"/>
    </source>
</evidence>
<dbReference type="SMART" id="SM00645">
    <property type="entry name" value="Pept_C1"/>
    <property type="match status" value="1"/>
</dbReference>
<dbReference type="Pfam" id="PF08246">
    <property type="entry name" value="Inhibitor_I29"/>
    <property type="match status" value="1"/>
</dbReference>
<evidence type="ECO:0000256" key="9">
    <source>
        <dbReference type="ARBA" id="ARBA00036319"/>
    </source>
</evidence>
<dbReference type="InterPro" id="IPR013128">
    <property type="entry name" value="Peptidase_C1A"/>
</dbReference>
<feature type="chain" id="PRO_5035772877" description="cathepsin L" evidence="12">
    <location>
        <begin position="25"/>
        <end position="308"/>
    </location>
</feature>
<dbReference type="GO" id="GO:0004197">
    <property type="term" value="F:cysteine-type endopeptidase activity"/>
    <property type="evidence" value="ECO:0007669"/>
    <property type="project" value="UniProtKB-EC"/>
</dbReference>
<dbReference type="GO" id="GO:0006508">
    <property type="term" value="P:proteolysis"/>
    <property type="evidence" value="ECO:0007669"/>
    <property type="project" value="UniProtKB-KW"/>
</dbReference>
<evidence type="ECO:0000256" key="2">
    <source>
        <dbReference type="ARBA" id="ARBA00022525"/>
    </source>
</evidence>
<dbReference type="InterPro" id="IPR013201">
    <property type="entry name" value="Prot_inhib_I29"/>
</dbReference>
<evidence type="ECO:0000256" key="8">
    <source>
        <dbReference type="ARBA" id="ARBA00023157"/>
    </source>
</evidence>
<evidence type="ECO:0000256" key="3">
    <source>
        <dbReference type="ARBA" id="ARBA00022670"/>
    </source>
</evidence>
<keyword evidence="5" id="KW-0378">Hydrolase</keyword>
<dbReference type="EMBL" id="CAJJDM010000178">
    <property type="protein sequence ID" value="CAD8116119.1"/>
    <property type="molecule type" value="Genomic_DNA"/>
</dbReference>
<keyword evidence="7" id="KW-0865">Zymogen</keyword>
<keyword evidence="2" id="KW-0964">Secreted</keyword>
<dbReference type="PANTHER" id="PTHR12411">
    <property type="entry name" value="CYSTEINE PROTEASE FAMILY C1-RELATED"/>
    <property type="match status" value="1"/>
</dbReference>
<gene>
    <name evidence="15" type="ORF">PPRIM_AZ9-3.1.T1690039</name>
</gene>
<comment type="subcellular location">
    <subcellularLocation>
        <location evidence="1">Secreted</location>
    </subcellularLocation>
</comment>
<evidence type="ECO:0000259" key="13">
    <source>
        <dbReference type="SMART" id="SM00645"/>
    </source>
</evidence>
<dbReference type="Pfam" id="PF00112">
    <property type="entry name" value="Peptidase_C1"/>
    <property type="match status" value="1"/>
</dbReference>
<dbReference type="GO" id="GO:0005576">
    <property type="term" value="C:extracellular region"/>
    <property type="evidence" value="ECO:0007669"/>
    <property type="project" value="UniProtKB-SubCell"/>
</dbReference>
<dbReference type="InterPro" id="IPR000668">
    <property type="entry name" value="Peptidase_C1A_C"/>
</dbReference>
<feature type="domain" description="Cathepsin propeptide inhibitor" evidence="14">
    <location>
        <begin position="29"/>
        <end position="85"/>
    </location>
</feature>
<feature type="domain" description="Peptidase C1A papain C-terminal" evidence="13">
    <location>
        <begin position="110"/>
        <end position="308"/>
    </location>
</feature>
<evidence type="ECO:0000256" key="11">
    <source>
        <dbReference type="ARBA" id="ARBA00053662"/>
    </source>
</evidence>
<dbReference type="SMART" id="SM00848">
    <property type="entry name" value="Inhibitor_I29"/>
    <property type="match status" value="1"/>
</dbReference>
<keyword evidence="8" id="KW-1015">Disulfide bond</keyword>
<evidence type="ECO:0000259" key="14">
    <source>
        <dbReference type="SMART" id="SM00848"/>
    </source>
</evidence>
<keyword evidence="4 12" id="KW-0732">Signal</keyword>
<evidence type="ECO:0000256" key="7">
    <source>
        <dbReference type="ARBA" id="ARBA00023145"/>
    </source>
</evidence>
<evidence type="ECO:0000256" key="1">
    <source>
        <dbReference type="ARBA" id="ARBA00004613"/>
    </source>
</evidence>
<evidence type="ECO:0000313" key="15">
    <source>
        <dbReference type="EMBL" id="CAD8116119.1"/>
    </source>
</evidence>
<dbReference type="Proteomes" id="UP000688137">
    <property type="component" value="Unassembled WGS sequence"/>
</dbReference>
<evidence type="ECO:0000313" key="16">
    <source>
        <dbReference type="Proteomes" id="UP000688137"/>
    </source>
</evidence>
<evidence type="ECO:0000256" key="6">
    <source>
        <dbReference type="ARBA" id="ARBA00022807"/>
    </source>
</evidence>
<dbReference type="FunFam" id="3.90.70.10:FF:000104">
    <property type="entry name" value="Cathepsin L 1"/>
    <property type="match status" value="1"/>
</dbReference>
<dbReference type="InterPro" id="IPR039417">
    <property type="entry name" value="Peptidase_C1A_papain-like"/>
</dbReference>
<organism evidence="15 16">
    <name type="scientific">Paramecium primaurelia</name>
    <dbReference type="NCBI Taxonomy" id="5886"/>
    <lineage>
        <taxon>Eukaryota</taxon>
        <taxon>Sar</taxon>
        <taxon>Alveolata</taxon>
        <taxon>Ciliophora</taxon>
        <taxon>Intramacronucleata</taxon>
        <taxon>Oligohymenophorea</taxon>
        <taxon>Peniculida</taxon>
        <taxon>Parameciidae</taxon>
        <taxon>Paramecium</taxon>
    </lineage>
</organism>
<dbReference type="AlphaFoldDB" id="A0A8S1QKE8"/>
<keyword evidence="6" id="KW-0788">Thiol protease</keyword>
<comment type="catalytic activity">
    <reaction evidence="9">
        <text>Specificity close to that of papain. As compared to cathepsin B, cathepsin L exhibits higher activity toward protein substrates, but has little activity on Z-Arg-Arg-NHMec, and no peptidyl-dipeptidase activity.</text>
        <dbReference type="EC" id="3.4.22.15"/>
    </reaction>
</comment>
<keyword evidence="16" id="KW-1185">Reference proteome</keyword>
<reference evidence="15" key="1">
    <citation type="submission" date="2021-01" db="EMBL/GenBank/DDBJ databases">
        <authorList>
            <consortium name="Genoscope - CEA"/>
            <person name="William W."/>
        </authorList>
    </citation>
    <scope>NUCLEOTIDE SEQUENCE</scope>
</reference>
<dbReference type="OMA" id="MIAKHNE"/>
<evidence type="ECO:0000256" key="10">
    <source>
        <dbReference type="ARBA" id="ARBA00038911"/>
    </source>
</evidence>
<sequence length="308" mass="35134">MKYLIGSLLISFLFISNYFNSTQFQSSDFENWQKQYGYFNTQYERQYREMIYNQNKKLIQEHNSKQNITYRMQENQFMTLTHEEFVGIYLSEVKESIQEMTILNQDLYNPLQAVDWRNYTTVYNQGSCAAGWAFSVGSSIESWFYIRGGGQNISVSVQQLVDCEKNSSGCNGGINTQAMLYALKDGLYNSQNYPYVGTQLACKATKSGTYFINNYTFVGGSSQSLQSSLQNYPVSVGLDATNWQFYSTGLFSNCSENLINHYALAIGFDSNNNWVVQNSFGTGWGENGIIKLLPNNTCGILNQAYQIY</sequence>
<keyword evidence="3" id="KW-0645">Protease</keyword>
<name>A0A8S1QKE8_PARPR</name>